<name>A0A1G2I097_9BACT</name>
<dbReference type="PANTHER" id="PTHR20842:SF0">
    <property type="entry name" value="ALPHA-ASPARTYL DIPEPTIDASE"/>
    <property type="match status" value="1"/>
</dbReference>
<evidence type="ECO:0000256" key="1">
    <source>
        <dbReference type="ARBA" id="ARBA00006534"/>
    </source>
</evidence>
<keyword evidence="3" id="KW-0378">Hydrolase</keyword>
<accession>A0A1G2I097</accession>
<dbReference type="EMBL" id="MHOS01000028">
    <property type="protein sequence ID" value="OGZ67871.1"/>
    <property type="molecule type" value="Genomic_DNA"/>
</dbReference>
<evidence type="ECO:0000313" key="6">
    <source>
        <dbReference type="Proteomes" id="UP000176421"/>
    </source>
</evidence>
<comment type="caution">
    <text evidence="5">The sequence shown here is derived from an EMBL/GenBank/DDBJ whole genome shotgun (WGS) entry which is preliminary data.</text>
</comment>
<protein>
    <recommendedName>
        <fullName evidence="7">Peptidase E</fullName>
    </recommendedName>
</protein>
<evidence type="ECO:0000256" key="4">
    <source>
        <dbReference type="ARBA" id="ARBA00022825"/>
    </source>
</evidence>
<organism evidence="5 6">
    <name type="scientific">Candidatus Staskawiczbacteria bacterium RIFCSPHIGHO2_02_FULL_34_9</name>
    <dbReference type="NCBI Taxonomy" id="1802206"/>
    <lineage>
        <taxon>Bacteria</taxon>
        <taxon>Candidatus Staskawicziibacteriota</taxon>
    </lineage>
</organism>
<gene>
    <name evidence="5" type="ORF">A3D35_00725</name>
</gene>
<dbReference type="Proteomes" id="UP000176421">
    <property type="component" value="Unassembled WGS sequence"/>
</dbReference>
<dbReference type="InterPro" id="IPR029062">
    <property type="entry name" value="Class_I_gatase-like"/>
</dbReference>
<dbReference type="Gene3D" id="3.40.50.880">
    <property type="match status" value="1"/>
</dbReference>
<sequence length="248" mass="27875">MKIVAIGGGEIGRPGYPVETTRIDKEIIALSGKKKPKVLFIPTASGDSEGYTEVFNKHFGKRLGCKTDVLYLIKEKPTKKQIRDKILNSDIVYVGGGNTAKMIKVWRKTGADKILQEADRKGIVLSGLSAGSICCFKYGLSDSRRFKNPKAKLIKVSGLNLISALHCPHYDFEPHRKEDLKQMMKSTSGVAIAIDNCCAIEIVDDQYRIISSKREAKAYKVYWKRGKFYQEGIQQYKEYKSLSDLLIK</sequence>
<dbReference type="InterPro" id="IPR005320">
    <property type="entry name" value="Peptidase_S51"/>
</dbReference>
<dbReference type="CDD" id="cd03146">
    <property type="entry name" value="GAT1_Peptidase_E"/>
    <property type="match status" value="1"/>
</dbReference>
<dbReference type="GO" id="GO:0008236">
    <property type="term" value="F:serine-type peptidase activity"/>
    <property type="evidence" value="ECO:0007669"/>
    <property type="project" value="UniProtKB-KW"/>
</dbReference>
<proteinExistence type="inferred from homology"/>
<evidence type="ECO:0000313" key="5">
    <source>
        <dbReference type="EMBL" id="OGZ67871.1"/>
    </source>
</evidence>
<dbReference type="GO" id="GO:0006508">
    <property type="term" value="P:proteolysis"/>
    <property type="evidence" value="ECO:0007669"/>
    <property type="project" value="UniProtKB-KW"/>
</dbReference>
<evidence type="ECO:0000256" key="2">
    <source>
        <dbReference type="ARBA" id="ARBA00022670"/>
    </source>
</evidence>
<dbReference type="Pfam" id="PF03575">
    <property type="entry name" value="Peptidase_S51"/>
    <property type="match status" value="1"/>
</dbReference>
<keyword evidence="4" id="KW-0720">Serine protease</keyword>
<evidence type="ECO:0008006" key="7">
    <source>
        <dbReference type="Google" id="ProtNLM"/>
    </source>
</evidence>
<evidence type="ECO:0000256" key="3">
    <source>
        <dbReference type="ARBA" id="ARBA00022801"/>
    </source>
</evidence>
<dbReference type="PANTHER" id="PTHR20842">
    <property type="entry name" value="PROTEASE S51 ALPHA-ASPARTYL DIPEPTIDASE"/>
    <property type="match status" value="1"/>
</dbReference>
<dbReference type="AlphaFoldDB" id="A0A1G2I097"/>
<dbReference type="SUPFAM" id="SSF52317">
    <property type="entry name" value="Class I glutamine amidotransferase-like"/>
    <property type="match status" value="1"/>
</dbReference>
<keyword evidence="2" id="KW-0645">Protease</keyword>
<reference evidence="5 6" key="1">
    <citation type="journal article" date="2016" name="Nat. Commun.">
        <title>Thousands of microbial genomes shed light on interconnected biogeochemical processes in an aquifer system.</title>
        <authorList>
            <person name="Anantharaman K."/>
            <person name="Brown C.T."/>
            <person name="Hug L.A."/>
            <person name="Sharon I."/>
            <person name="Castelle C.J."/>
            <person name="Probst A.J."/>
            <person name="Thomas B.C."/>
            <person name="Singh A."/>
            <person name="Wilkins M.J."/>
            <person name="Karaoz U."/>
            <person name="Brodie E.L."/>
            <person name="Williams K.H."/>
            <person name="Hubbard S.S."/>
            <person name="Banfield J.F."/>
        </authorList>
    </citation>
    <scope>NUCLEOTIDE SEQUENCE [LARGE SCALE GENOMIC DNA]</scope>
</reference>
<comment type="similarity">
    <text evidence="1">Belongs to the peptidase S51 family.</text>
</comment>